<evidence type="ECO:0000256" key="11">
    <source>
        <dbReference type="ARBA" id="ARBA00025044"/>
    </source>
</evidence>
<dbReference type="PIRSF" id="PIRSF002888">
    <property type="entry name" value="FliM"/>
    <property type="match status" value="1"/>
</dbReference>
<evidence type="ECO:0000256" key="5">
    <source>
        <dbReference type="ARBA" id="ARBA00022475"/>
    </source>
</evidence>
<dbReference type="EMBL" id="JANIGO010000005">
    <property type="protein sequence ID" value="MCQ8897504.1"/>
    <property type="molecule type" value="Genomic_DNA"/>
</dbReference>
<dbReference type="NCBIfam" id="TIGR01397">
    <property type="entry name" value="fliM_switch"/>
    <property type="match status" value="1"/>
</dbReference>
<dbReference type="InterPro" id="IPR001543">
    <property type="entry name" value="FliN-like_C"/>
</dbReference>
<evidence type="ECO:0000256" key="7">
    <source>
        <dbReference type="ARBA" id="ARBA00022519"/>
    </source>
</evidence>
<protein>
    <recommendedName>
        <fullName evidence="4 12">Flagellar motor switch protein FliM</fullName>
    </recommendedName>
</protein>
<proteinExistence type="inferred from homology"/>
<dbReference type="SUPFAM" id="SSF101801">
    <property type="entry name" value="Surface presentation of antigens (SPOA)"/>
    <property type="match status" value="1"/>
</dbReference>
<keyword evidence="5" id="KW-1003">Cell membrane</keyword>
<evidence type="ECO:0000313" key="15">
    <source>
        <dbReference type="Proteomes" id="UP001204142"/>
    </source>
</evidence>
<keyword evidence="6" id="KW-0145">Chemotaxis</keyword>
<keyword evidence="15" id="KW-1185">Reference proteome</keyword>
<keyword evidence="8" id="KW-0283">Flagellar rotation</keyword>
<dbReference type="Gene3D" id="2.30.330.10">
    <property type="entry name" value="SpoA-like"/>
    <property type="match status" value="1"/>
</dbReference>
<evidence type="ECO:0000256" key="1">
    <source>
        <dbReference type="ARBA" id="ARBA00004117"/>
    </source>
</evidence>
<gene>
    <name evidence="14" type="primary">fliM</name>
    <name evidence="14" type="ORF">NQT62_13770</name>
</gene>
<dbReference type="Pfam" id="PF01052">
    <property type="entry name" value="FliMN_C"/>
    <property type="match status" value="1"/>
</dbReference>
<dbReference type="InterPro" id="IPR028976">
    <property type="entry name" value="CheC-like_sf"/>
</dbReference>
<evidence type="ECO:0000259" key="13">
    <source>
        <dbReference type="Pfam" id="PF01052"/>
    </source>
</evidence>
<evidence type="ECO:0000256" key="12">
    <source>
        <dbReference type="NCBIfam" id="TIGR01397"/>
    </source>
</evidence>
<dbReference type="Proteomes" id="UP001204142">
    <property type="component" value="Unassembled WGS sequence"/>
</dbReference>
<evidence type="ECO:0000256" key="8">
    <source>
        <dbReference type="ARBA" id="ARBA00022779"/>
    </source>
</evidence>
<accession>A0ABT1WL47</accession>
<evidence type="ECO:0000313" key="14">
    <source>
        <dbReference type="EMBL" id="MCQ8897504.1"/>
    </source>
</evidence>
<evidence type="ECO:0000256" key="6">
    <source>
        <dbReference type="ARBA" id="ARBA00022500"/>
    </source>
</evidence>
<evidence type="ECO:0000256" key="10">
    <source>
        <dbReference type="ARBA" id="ARBA00023143"/>
    </source>
</evidence>
<evidence type="ECO:0000256" key="4">
    <source>
        <dbReference type="ARBA" id="ARBA00021898"/>
    </source>
</evidence>
<keyword evidence="14" id="KW-0966">Cell projection</keyword>
<dbReference type="InterPro" id="IPR001689">
    <property type="entry name" value="Flag_FliM"/>
</dbReference>
<comment type="function">
    <text evidence="11">FliM is one of three proteins (FliG, FliN, FliM) that forms the rotor-mounted switch complex (C ring), located at the base of the basal body. This complex interacts with the CheY and CheZ chemotaxis proteins, in addition to contacting components of the motor that determine the direction of flagellar rotation.</text>
</comment>
<evidence type="ECO:0000256" key="2">
    <source>
        <dbReference type="ARBA" id="ARBA00004417"/>
    </source>
</evidence>
<comment type="subcellular location">
    <subcellularLocation>
        <location evidence="1">Bacterial flagellum basal body</location>
    </subcellularLocation>
    <subcellularLocation>
        <location evidence="2">Cell inner membrane</location>
        <topology evidence="2">Peripheral membrane protein</topology>
    </subcellularLocation>
</comment>
<feature type="domain" description="Flagellar motor switch protein FliN-like C-terminal" evidence="13">
    <location>
        <begin position="252"/>
        <end position="320"/>
    </location>
</feature>
<keyword evidence="9" id="KW-0472">Membrane</keyword>
<evidence type="ECO:0000256" key="9">
    <source>
        <dbReference type="ARBA" id="ARBA00023136"/>
    </source>
</evidence>
<dbReference type="PRINTS" id="PR00955">
    <property type="entry name" value="FLGMOTORFLIM"/>
</dbReference>
<comment type="similarity">
    <text evidence="3">Belongs to the FliM family.</text>
</comment>
<dbReference type="CDD" id="cd17908">
    <property type="entry name" value="FliM"/>
    <property type="match status" value="1"/>
</dbReference>
<dbReference type="Gene3D" id="3.40.1550.10">
    <property type="entry name" value="CheC-like"/>
    <property type="match status" value="1"/>
</dbReference>
<dbReference type="InterPro" id="IPR036429">
    <property type="entry name" value="SpoA-like_sf"/>
</dbReference>
<dbReference type="PANTHER" id="PTHR30034">
    <property type="entry name" value="FLAGELLAR MOTOR SWITCH PROTEIN FLIM"/>
    <property type="match status" value="1"/>
</dbReference>
<reference evidence="14 15" key="1">
    <citation type="submission" date="2022-07" db="EMBL/GenBank/DDBJ databases">
        <authorList>
            <person name="Xamxidin M."/>
            <person name="Wu M."/>
        </authorList>
    </citation>
    <scope>NUCLEOTIDE SEQUENCE [LARGE SCALE GENOMIC DNA]</scope>
    <source>
        <strain evidence="14 15">NBRC 111650</strain>
    </source>
</reference>
<dbReference type="SUPFAM" id="SSF103039">
    <property type="entry name" value="CheC-like"/>
    <property type="match status" value="1"/>
</dbReference>
<comment type="caution">
    <text evidence="14">The sequence shown here is derived from an EMBL/GenBank/DDBJ whole genome shotgun (WGS) entry which is preliminary data.</text>
</comment>
<dbReference type="RefSeq" id="WP_256765309.1">
    <property type="nucleotide sequence ID" value="NZ_JANIGO010000005.1"/>
</dbReference>
<dbReference type="Pfam" id="PF02154">
    <property type="entry name" value="FliM"/>
    <property type="match status" value="1"/>
</dbReference>
<name>A0ABT1WL47_9BURK</name>
<keyword evidence="10" id="KW-0975">Bacterial flagellum</keyword>
<evidence type="ECO:0000256" key="3">
    <source>
        <dbReference type="ARBA" id="ARBA00011049"/>
    </source>
</evidence>
<keyword evidence="14" id="KW-0969">Cilium</keyword>
<dbReference type="PANTHER" id="PTHR30034:SF3">
    <property type="entry name" value="FLAGELLAR MOTOR SWITCH PROTEIN FLIM"/>
    <property type="match status" value="1"/>
</dbReference>
<organism evidence="14 15">
    <name type="scientific">Limnobacter humi</name>
    <dbReference type="NCBI Taxonomy" id="1778671"/>
    <lineage>
        <taxon>Bacteria</taxon>
        <taxon>Pseudomonadati</taxon>
        <taxon>Pseudomonadota</taxon>
        <taxon>Betaproteobacteria</taxon>
        <taxon>Burkholderiales</taxon>
        <taxon>Burkholderiaceae</taxon>
        <taxon>Limnobacter</taxon>
    </lineage>
</organism>
<keyword evidence="7" id="KW-0997">Cell inner membrane</keyword>
<keyword evidence="14" id="KW-0282">Flagellum</keyword>
<sequence>MLAEFLTQDEVDSLLRAITGEDSYFNSDDSEESQVKPYNLAKQERIVRGRMPTLEIINERFARLLRIGLFDFMRRMPEVTVGSVKVIKYNEFIRNLAVPTNLNLISLKPLRGNGLVILDPTMIFAMVDTMFGGDGRLQTEIEGREFSATEQRIIARVLEVVFSEYAKAWAPVYPLVPEYVRSEMHTQFANIANPAEIVVSSRFEIELGATSGTIHICIPYSSLEPIRDAMSSAVQSNQGETDRRWSKMLKSQMQQAEVELQVNLASTQLTVADVLTLQQGDFIPLSMGPTVQARVDNVPVFECSYGVSGGQYAVKVEKMIKPGDDSTLLRTPRGADFKSLSEVYSLVTQHGSEHLDKLTDIAKAD</sequence>